<keyword evidence="3" id="KW-1185">Reference proteome</keyword>
<organism evidence="2 3">
    <name type="scientific">Aneurinibacillus danicus</name>
    <dbReference type="NCBI Taxonomy" id="267746"/>
    <lineage>
        <taxon>Bacteria</taxon>
        <taxon>Bacillati</taxon>
        <taxon>Bacillota</taxon>
        <taxon>Bacilli</taxon>
        <taxon>Bacillales</taxon>
        <taxon>Paenibacillaceae</taxon>
        <taxon>Aneurinibacillus group</taxon>
        <taxon>Aneurinibacillus</taxon>
    </lineage>
</organism>
<keyword evidence="1" id="KW-0812">Transmembrane</keyword>
<comment type="caution">
    <text evidence="2">The sequence shown here is derived from an EMBL/GenBank/DDBJ whole genome shotgun (WGS) entry which is preliminary data.</text>
</comment>
<sequence>MLGIRIRDSRIDNARNPDQSCRFRPGFIFGIYPGLIGVYAVFVLWGNNRAISFVKLR</sequence>
<dbReference type="AlphaFoldDB" id="A0A511V9G6"/>
<dbReference type="Proteomes" id="UP000321157">
    <property type="component" value="Unassembled WGS sequence"/>
</dbReference>
<feature type="transmembrane region" description="Helical" evidence="1">
    <location>
        <begin position="27"/>
        <end position="47"/>
    </location>
</feature>
<evidence type="ECO:0000313" key="2">
    <source>
        <dbReference type="EMBL" id="GEN35575.1"/>
    </source>
</evidence>
<proteinExistence type="predicted"/>
<protein>
    <submittedName>
        <fullName evidence="2">Uncharacterized protein</fullName>
    </submittedName>
</protein>
<evidence type="ECO:0000256" key="1">
    <source>
        <dbReference type="SAM" id="Phobius"/>
    </source>
</evidence>
<dbReference type="EMBL" id="BJXX01000142">
    <property type="protein sequence ID" value="GEN35575.1"/>
    <property type="molecule type" value="Genomic_DNA"/>
</dbReference>
<keyword evidence="1" id="KW-0472">Membrane</keyword>
<reference evidence="2 3" key="1">
    <citation type="submission" date="2019-07" db="EMBL/GenBank/DDBJ databases">
        <title>Whole genome shotgun sequence of Aneurinibacillus danicus NBRC 102444.</title>
        <authorList>
            <person name="Hosoyama A."/>
            <person name="Uohara A."/>
            <person name="Ohji S."/>
            <person name="Ichikawa N."/>
        </authorList>
    </citation>
    <scope>NUCLEOTIDE SEQUENCE [LARGE SCALE GENOMIC DNA]</scope>
    <source>
        <strain evidence="2 3">NBRC 102444</strain>
    </source>
</reference>
<evidence type="ECO:0000313" key="3">
    <source>
        <dbReference type="Proteomes" id="UP000321157"/>
    </source>
</evidence>
<name>A0A511V9G6_9BACL</name>
<gene>
    <name evidence="2" type="ORF">ADA01nite_30350</name>
</gene>
<accession>A0A511V9G6</accession>
<keyword evidence="1" id="KW-1133">Transmembrane helix</keyword>